<dbReference type="EMBL" id="JAUHTB010000016">
    <property type="protein sequence ID" value="MDN4506923.1"/>
    <property type="molecule type" value="Genomic_DNA"/>
</dbReference>
<feature type="region of interest" description="Disordered" evidence="1">
    <location>
        <begin position="50"/>
        <end position="87"/>
    </location>
</feature>
<dbReference type="RefSeq" id="WP_269501748.1">
    <property type="nucleotide sequence ID" value="NZ_JAPWIO010000002.1"/>
</dbReference>
<name>A0ABT8H3B3_9ACTN</name>
<keyword evidence="3" id="KW-1185">Reference proteome</keyword>
<dbReference type="Proteomes" id="UP001172702">
    <property type="component" value="Unassembled WGS sequence"/>
</dbReference>
<proteinExistence type="predicted"/>
<evidence type="ECO:0000256" key="1">
    <source>
        <dbReference type="SAM" id="MobiDB-lite"/>
    </source>
</evidence>
<organism evidence="2 3">
    <name type="scientific">Dietzia maris</name>
    <dbReference type="NCBI Taxonomy" id="37915"/>
    <lineage>
        <taxon>Bacteria</taxon>
        <taxon>Bacillati</taxon>
        <taxon>Actinomycetota</taxon>
        <taxon>Actinomycetes</taxon>
        <taxon>Mycobacteriales</taxon>
        <taxon>Dietziaceae</taxon>
        <taxon>Dietzia</taxon>
    </lineage>
</organism>
<evidence type="ECO:0000313" key="3">
    <source>
        <dbReference type="Proteomes" id="UP001172702"/>
    </source>
</evidence>
<comment type="caution">
    <text evidence="2">The sequence shown here is derived from an EMBL/GenBank/DDBJ whole genome shotgun (WGS) entry which is preliminary data.</text>
</comment>
<sequence length="212" mass="23236">MTTTDPTTAGDAMTTSIPDTITTDDEYAERRFWRDLLDRILAALGRGEEVDAEELADVRSKAAAEEDVETARRSAHERRRTRKAQDAAAARADEIAAGINPDALADGYERMRVAYEEYLRTVEEVAGGCRPHNAAVAALARACRDAGAPTVQPLDARAAEGDYVVMADGGRAWPTWNGIRYSPIAVEGERLPHNADRSKRRQALDRLRGRAT</sequence>
<feature type="region of interest" description="Disordered" evidence="1">
    <location>
        <begin position="188"/>
        <end position="212"/>
    </location>
</feature>
<feature type="compositionally biased region" description="Basic and acidic residues" evidence="1">
    <location>
        <begin position="56"/>
        <end position="74"/>
    </location>
</feature>
<accession>A0ABT8H3B3</accession>
<gene>
    <name evidence="2" type="ORF">QYF62_12740</name>
</gene>
<evidence type="ECO:0000313" key="2">
    <source>
        <dbReference type="EMBL" id="MDN4506923.1"/>
    </source>
</evidence>
<feature type="region of interest" description="Disordered" evidence="1">
    <location>
        <begin position="1"/>
        <end position="21"/>
    </location>
</feature>
<protein>
    <submittedName>
        <fullName evidence="2">Uncharacterized protein</fullName>
    </submittedName>
</protein>
<reference evidence="2 3" key="1">
    <citation type="submission" date="2023-07" db="EMBL/GenBank/DDBJ databases">
        <title>Strategy for survival of the halotoleranting strain Dietzia MX2 from the Yakshinskoe mineral salts deposit.</title>
        <authorList>
            <person name="Kharitonova M.A."/>
            <person name="Kupriyanova-Ashina F.G."/>
            <person name="Shakirov T.R."/>
            <person name="Vafina M.S."/>
            <person name="Ilinskaya O.N."/>
        </authorList>
    </citation>
    <scope>NUCLEOTIDE SEQUENCE [LARGE SCALE GENOMIC DNA]</scope>
    <source>
        <strain evidence="2 3">MX2</strain>
    </source>
</reference>